<evidence type="ECO:0000313" key="3">
    <source>
        <dbReference type="EMBL" id="OYD83790.1"/>
    </source>
</evidence>
<dbReference type="InterPro" id="IPR012334">
    <property type="entry name" value="Pectin_lyas_fold"/>
</dbReference>
<comment type="caution">
    <text evidence="3">The sequence shown here is derived from an EMBL/GenBank/DDBJ whole genome shotgun (WGS) entry which is preliminary data.</text>
</comment>
<sequence>MASTGPSEMEGKAMRRWLRPVPLLSLAFVPLSLPASAQIATDGTAGPKVSLSGGNIEIGASLGTPAGGNLFHSFDTFNVNRNQTVTFTGPDTTRNVISRVTGSTPSAIDGTLRSTAVQADVYLINPAGVVFGPEARLDVPGAFHASTAHELRFADGTRLSALDKTGSSFTTAPPQAFGFLNRPTGALRVDQSRLSVKPGKALSLVGGDVEVRGGASGRIEAPGGTVTIASAAGAGDVRIRDGHTDAATRGKVRLTDRARIMTTGDGGGAIRIRGGALVAETATLSAGNTGPADATGGIDVQTGSFDARGSAVISETTGTGKGAPISLRAGSVTLRNGTRVASNASGQGAAGPISVETGDLSIVGTGTTFSTLIESNALSGTAGPNGTIAVAADRLTIRDGGAIRSGTLGASRAADVSVTSGSLFMFGDSDGGVRSRIVSESLPMATGSTGSVAVAVRGPLELHDTAQIASRTEGSGNAGPVTIQAGTLSIFGANLDILTGIFSQAAEGSTGTAGTVDIRANGIDLFGPTAQLSSNTLGKGDAGFISVRAGTLSITGNESGGFTGILSNALEGSGGNSGSVSVIVTNELAINRGSWISGDTFGTGNAGSVSVQAGSLSITGVDGGRFTGISSTAEESSTGHGGKVNVTTAGHLAISHGGEIDSSTFSFGDAGNVTVQAGSLSITGNDGLDFTGIASSATRSSQGGNAGTVNVTTTGHLAISRSGEIASGTFSLGNAGNVTVQAQTLAITGTDGAPLRTGISSVAERGSLGGAGTVNVTATGELAVSHGGEITSSTFSLGDAGNVTVQAGSLSIIGNDGLDFNGIASNALIGSLGGHAGTVNVTVTGELAISHGGEIASDTFSLGNAGNVIVQAGSLSITGTDGGGFTGIGSGAEQGFGNAGTVSVTTTGQLAISHGGEIRSSTFSRGNAGSVTVQAGSLSITGNDGLDFTGIASNANRTSRGHAGTVNVTTTGELAVSHGGEIASDTFATGNAGSVTIQAGALSIMGNDGESFTGISSNANRNSSGHAGTVDVTTTGPLALGRTGEIASSTFGGGDAGNVIVRADTLTISGIDGATLRTGIGSVAEAGSLGSAGTVSVTAAGELAISHGGEITSGTFSRGNAGDVVVQAGSLSIAGNGGLDFTGISSNANRNSSGQAGTVDVTTTGPLSLTRTGEIASNTFGDGDAGNVLVRADTLTIRGIDGATLRTGIGSVAEAGSLGSAGTVSVTAAGELAISHGGEITSGTFSRGNAGDVAVQAGSLSIAGNGGLDFTGISSNANRNSSGHAGTVETTVTGTLDIRSGGEISSSTFSVGDAGSVTVRAGSAVLNGGEGAERSEIATRAWPGSLGAGGAIEVHVGSLSLGPGSAVVTQSDSPGDAGNILIDARDAVSISTPAALSTTTLEGISSLRNASGVSSAATGGGNAGRITVGAGNGLRMHNSLIDSTSTFAGGGQITLNVGRLIDAEDSRILSTVAGDLPGSDAGDISINSFFLVLDNARIQANAKGGNGGDVRIGSDWLIQTPDSLITATSERAISGNIVIEAPDVDIGSTLVALPESYLNAGELLRDTCSGRGGGSVSSLTFSNGGGLPLDPAGPLPSLYAEPADRQAGTPPPLVFAAGKPGCR</sequence>
<evidence type="ECO:0000256" key="1">
    <source>
        <dbReference type="SAM" id="SignalP"/>
    </source>
</evidence>
<dbReference type="NCBIfam" id="TIGR01901">
    <property type="entry name" value="adhes_NPXG"/>
    <property type="match status" value="1"/>
</dbReference>
<dbReference type="InterPro" id="IPR008638">
    <property type="entry name" value="FhaB/CdiA-like_TPS"/>
</dbReference>
<gene>
    <name evidence="3" type="ORF">CHT98_13445</name>
</gene>
<dbReference type="SMART" id="SM00912">
    <property type="entry name" value="Haemagg_act"/>
    <property type="match status" value="1"/>
</dbReference>
<dbReference type="Gene3D" id="2.160.20.10">
    <property type="entry name" value="Single-stranded right-handed beta-helix, Pectin lyase-like"/>
    <property type="match status" value="2"/>
</dbReference>
<keyword evidence="1" id="KW-0732">Signal</keyword>
<evidence type="ECO:0000313" key="4">
    <source>
        <dbReference type="Proteomes" id="UP000215367"/>
    </source>
</evidence>
<dbReference type="EMBL" id="NOWT01000011">
    <property type="protein sequence ID" value="OYD83790.1"/>
    <property type="molecule type" value="Genomic_DNA"/>
</dbReference>
<evidence type="ECO:0000259" key="2">
    <source>
        <dbReference type="SMART" id="SM00912"/>
    </source>
</evidence>
<name>A0A235HD22_AZOBR</name>
<reference evidence="3 4" key="1">
    <citation type="submission" date="2017-07" db="EMBL/GenBank/DDBJ databases">
        <title>Whole genome sequence of Azospirillum brasilense 2A1, a potential biofertilizer strain.</title>
        <authorList>
            <person name="Fontana C.A."/>
            <person name="Toffoli L.M."/>
            <person name="Salazar S.M."/>
            <person name="Puglisi E."/>
            <person name="Pedraza R."/>
            <person name="Bassi D."/>
            <person name="Cocconcelli P.S."/>
        </authorList>
    </citation>
    <scope>NUCLEOTIDE SEQUENCE [LARGE SCALE GENOMIC DNA]</scope>
    <source>
        <strain evidence="3 4">2A1</strain>
        <plasmid evidence="3">unnamed</plasmid>
    </source>
</reference>
<keyword evidence="3" id="KW-0614">Plasmid</keyword>
<protein>
    <recommendedName>
        <fullName evidence="2">Filamentous haemagglutinin FhaB/tRNA nuclease CdiA-like TPS domain-containing protein</fullName>
    </recommendedName>
</protein>
<proteinExistence type="predicted"/>
<feature type="chain" id="PRO_5013348393" description="Filamentous haemagglutinin FhaB/tRNA nuclease CdiA-like TPS domain-containing protein" evidence="1">
    <location>
        <begin position="38"/>
        <end position="1623"/>
    </location>
</feature>
<dbReference type="Pfam" id="PF05860">
    <property type="entry name" value="TPS"/>
    <property type="match status" value="1"/>
</dbReference>
<dbReference type="SUPFAM" id="SSF51126">
    <property type="entry name" value="Pectin lyase-like"/>
    <property type="match status" value="1"/>
</dbReference>
<dbReference type="InterPro" id="IPR011050">
    <property type="entry name" value="Pectin_lyase_fold/virulence"/>
</dbReference>
<feature type="domain" description="Filamentous haemagglutinin FhaB/tRNA nuclease CdiA-like TPS" evidence="2">
    <location>
        <begin position="40"/>
        <end position="154"/>
    </location>
</feature>
<geneLocation type="plasmid" evidence="3">
    <name>unnamed</name>
</geneLocation>
<accession>A0A235HD22</accession>
<dbReference type="Proteomes" id="UP000215367">
    <property type="component" value="Unassembled WGS sequence"/>
</dbReference>
<feature type="signal peptide" evidence="1">
    <location>
        <begin position="1"/>
        <end position="37"/>
    </location>
</feature>
<organism evidence="3 4">
    <name type="scientific">Azospirillum brasilense</name>
    <dbReference type="NCBI Taxonomy" id="192"/>
    <lineage>
        <taxon>Bacteria</taxon>
        <taxon>Pseudomonadati</taxon>
        <taxon>Pseudomonadota</taxon>
        <taxon>Alphaproteobacteria</taxon>
        <taxon>Rhodospirillales</taxon>
        <taxon>Azospirillaceae</taxon>
        <taxon>Azospirillum</taxon>
    </lineage>
</organism>